<keyword evidence="1" id="KW-0175">Coiled coil</keyword>
<organism evidence="3 4">
    <name type="scientific">Blepharisma stoltei</name>
    <dbReference type="NCBI Taxonomy" id="1481888"/>
    <lineage>
        <taxon>Eukaryota</taxon>
        <taxon>Sar</taxon>
        <taxon>Alveolata</taxon>
        <taxon>Ciliophora</taxon>
        <taxon>Postciliodesmatophora</taxon>
        <taxon>Heterotrichea</taxon>
        <taxon>Heterotrichida</taxon>
        <taxon>Blepharismidae</taxon>
        <taxon>Blepharisma</taxon>
    </lineage>
</organism>
<sequence>MLKPPVLDGEIKLYDESSFIVPEVDKSKEEKEDLSEMLRNEYNITESLVSRDYISHLVSQQQKSTQNSETKNLIKILNKITEENSKKEVQLRNLSGLVSELSKKKEEELSADYYLEKIEKIKTNIIRTDEECEEEEFETERLKAKLVIKTKEMTDNKKLSLEAAEALKRLIVKFDDIKNTRFVAQLDFASAKGEVLQCKKDGENMKVSYQRAYDLMLRKKEKIEQNYQNLIEQISFNRMKNRVKYEEKANLLQKLENGEKERKDLKKVTKINQKNLKTYGEKFRAIKEILSKEGFQFESINEISEDDALKIIEGFADLKSRELSLSTMFTEMASQHIINETLRQELKSELYLLKQEVAKKELLNNPLSYEEMRESLNCPSVDAGCKDASNADNMIMKIYHHVIEDLSKVLKVMGLITKYGPDISINVKEIYEHISIELPSLKKGPVKRAVIQHQKTQSPSNKPSSRVSSRQSHRSLVSTPNSRRSQKSSTSSHSRNSLKTSNSRRATKSNTALPKEEEKIENFDQFAAYLPLTNFEIEEVYFKFFPSQKENCKKFIAFVNSIPIIRHVLSEESLVNYLQKLKYERGNEDPEKDIFILLEEMHDIFKKQAFSLFSIFKKFFTVIERSTDMLVREVTYFYKQNYPKKINSFYEDLKINLPGGMYKEPRFSRQTQGQMKLKFVNPEENDRTPKFKVIEREYVVPQPNKHEDSADPKKNPEIKAKGNIRSLSGGLPLSPCSIQREEIFKEVRNIDKKLANLKLHHQRSPTNLLKPTSPIGSDQLFMKKISRISRKSKQSAPQTPQASQSPQTRDSKHSQFKSARSSPINSSATTAFTVNVSSIII</sequence>
<protein>
    <submittedName>
        <fullName evidence="3">Uncharacterized protein</fullName>
    </submittedName>
</protein>
<evidence type="ECO:0000313" key="3">
    <source>
        <dbReference type="EMBL" id="CAG9314307.1"/>
    </source>
</evidence>
<feature type="compositionally biased region" description="Low complexity" evidence="2">
    <location>
        <begin position="794"/>
        <end position="808"/>
    </location>
</feature>
<accession>A0AAU9IMB6</accession>
<keyword evidence="4" id="KW-1185">Reference proteome</keyword>
<evidence type="ECO:0000313" key="4">
    <source>
        <dbReference type="Proteomes" id="UP001162131"/>
    </source>
</evidence>
<comment type="caution">
    <text evidence="3">The sequence shown here is derived from an EMBL/GenBank/DDBJ whole genome shotgun (WGS) entry which is preliminary data.</text>
</comment>
<evidence type="ECO:0000256" key="1">
    <source>
        <dbReference type="SAM" id="Coils"/>
    </source>
</evidence>
<evidence type="ECO:0000256" key="2">
    <source>
        <dbReference type="SAM" id="MobiDB-lite"/>
    </source>
</evidence>
<feature type="region of interest" description="Disordered" evidence="2">
    <location>
        <begin position="447"/>
        <end position="514"/>
    </location>
</feature>
<feature type="compositionally biased region" description="Low complexity" evidence="2">
    <location>
        <begin position="457"/>
        <end position="503"/>
    </location>
</feature>
<name>A0AAU9IMB6_9CILI</name>
<dbReference type="Proteomes" id="UP001162131">
    <property type="component" value="Unassembled WGS sequence"/>
</dbReference>
<proteinExistence type="predicted"/>
<feature type="region of interest" description="Disordered" evidence="2">
    <location>
        <begin position="702"/>
        <end position="726"/>
    </location>
</feature>
<dbReference type="AlphaFoldDB" id="A0AAU9IMB6"/>
<gene>
    <name evidence="3" type="ORF">BSTOLATCC_MIC11318</name>
</gene>
<feature type="region of interest" description="Disordered" evidence="2">
    <location>
        <begin position="788"/>
        <end position="824"/>
    </location>
</feature>
<feature type="compositionally biased region" description="Basic and acidic residues" evidence="2">
    <location>
        <begin position="702"/>
        <end position="720"/>
    </location>
</feature>
<feature type="coiled-coil region" evidence="1">
    <location>
        <begin position="213"/>
        <end position="268"/>
    </location>
</feature>
<dbReference type="EMBL" id="CAJZBQ010000012">
    <property type="protein sequence ID" value="CAG9314307.1"/>
    <property type="molecule type" value="Genomic_DNA"/>
</dbReference>
<reference evidence="3" key="1">
    <citation type="submission" date="2021-09" db="EMBL/GenBank/DDBJ databases">
        <authorList>
            <consortium name="AG Swart"/>
            <person name="Singh M."/>
            <person name="Singh A."/>
            <person name="Seah K."/>
            <person name="Emmerich C."/>
        </authorList>
    </citation>
    <scope>NUCLEOTIDE SEQUENCE</scope>
    <source>
        <strain evidence="3">ATCC30299</strain>
    </source>
</reference>